<dbReference type="GO" id="GO:0071944">
    <property type="term" value="C:cell periphery"/>
    <property type="evidence" value="ECO:0007669"/>
    <property type="project" value="UniProtKB-ARBA"/>
</dbReference>
<evidence type="ECO:0000313" key="7">
    <source>
        <dbReference type="EMBL" id="KAJ7783753.1"/>
    </source>
</evidence>
<evidence type="ECO:0000256" key="1">
    <source>
        <dbReference type="ARBA" id="ARBA00004167"/>
    </source>
</evidence>
<evidence type="ECO:0000256" key="3">
    <source>
        <dbReference type="ARBA" id="ARBA00022989"/>
    </source>
</evidence>
<feature type="compositionally biased region" description="Basic and acidic residues" evidence="5">
    <location>
        <begin position="348"/>
        <end position="359"/>
    </location>
</feature>
<evidence type="ECO:0000256" key="2">
    <source>
        <dbReference type="ARBA" id="ARBA00022692"/>
    </source>
</evidence>
<feature type="region of interest" description="Disordered" evidence="5">
    <location>
        <begin position="26"/>
        <end position="62"/>
    </location>
</feature>
<comment type="caution">
    <text evidence="7">The sequence shown here is derived from an EMBL/GenBank/DDBJ whole genome shotgun (WGS) entry which is preliminary data.</text>
</comment>
<feature type="compositionally biased region" description="Polar residues" evidence="5">
    <location>
        <begin position="91"/>
        <end position="103"/>
    </location>
</feature>
<sequence>MVSSAPAPPDHVGGTTNLAVIVPSSAPSSADAAVTSKSSAVAAPATKSSSTAVTAENSSSNTVAKSSAASAATKAAPTSVAPTSAAPHAVSQASSPADANGPQTSFTGTTTSTITETPESTLSKPSFISVIENGKTSFTAPALVTILSTSSEANGSFVTFTHVVANPTGFSQAISSGHASFFQNLGAVAGVFLVVGVIATSIVSFGLFVMCRRRRRRRERHRRWLISVNRPRPVPDEEPQDPFQDIRTPPSPPQMRGLDQNWGIPVRISRQGSSVSHLGLYDLPGERTPVRRVEPPEIHDTDDTGIIDGNDIGLAAVSMNQSRPSLAQSSPSIYPPSLPPANDDGPFEEVRSQPQRHSDPSTPPPRPRRSHLRDPPSTAQLITPPASVSSHSPVSDFANPFGFSSPEADPPASQKPPVQVNELIGRRTLLDVRRSQDLVASKTVDQRG</sequence>
<evidence type="ECO:0000313" key="8">
    <source>
        <dbReference type="Proteomes" id="UP001215280"/>
    </source>
</evidence>
<keyword evidence="2 6" id="KW-0812">Transmembrane</keyword>
<feature type="region of interest" description="Disordered" evidence="5">
    <location>
        <begin position="277"/>
        <end position="309"/>
    </location>
</feature>
<evidence type="ECO:0000256" key="6">
    <source>
        <dbReference type="SAM" id="Phobius"/>
    </source>
</evidence>
<dbReference type="PANTHER" id="PTHR15549">
    <property type="entry name" value="PAIRED IMMUNOGLOBULIN-LIKE TYPE 2 RECEPTOR"/>
    <property type="match status" value="1"/>
</dbReference>
<evidence type="ECO:0000256" key="4">
    <source>
        <dbReference type="ARBA" id="ARBA00023136"/>
    </source>
</evidence>
<evidence type="ECO:0008006" key="9">
    <source>
        <dbReference type="Google" id="ProtNLM"/>
    </source>
</evidence>
<accession>A0AAD7P1J6</accession>
<gene>
    <name evidence="7" type="ORF">DFH07DRAFT_202316</name>
</gene>
<dbReference type="Proteomes" id="UP001215280">
    <property type="component" value="Unassembled WGS sequence"/>
</dbReference>
<feature type="transmembrane region" description="Helical" evidence="6">
    <location>
        <begin position="185"/>
        <end position="210"/>
    </location>
</feature>
<proteinExistence type="predicted"/>
<feature type="compositionally biased region" description="Low complexity" evidence="5">
    <location>
        <begin position="384"/>
        <end position="395"/>
    </location>
</feature>
<keyword evidence="4 6" id="KW-0472">Membrane</keyword>
<feature type="region of interest" description="Disordered" evidence="5">
    <location>
        <begin position="321"/>
        <end position="418"/>
    </location>
</feature>
<feature type="compositionally biased region" description="Low complexity" evidence="5">
    <location>
        <begin position="104"/>
        <end position="120"/>
    </location>
</feature>
<dbReference type="GO" id="GO:0016020">
    <property type="term" value="C:membrane"/>
    <property type="evidence" value="ECO:0007669"/>
    <property type="project" value="UniProtKB-SubCell"/>
</dbReference>
<keyword evidence="3 6" id="KW-1133">Transmembrane helix</keyword>
<dbReference type="PANTHER" id="PTHR15549:SF26">
    <property type="entry name" value="AXIAL BUDDING PATTERN PROTEIN 2-RELATED"/>
    <property type="match status" value="1"/>
</dbReference>
<name>A0AAD7P1J6_9AGAR</name>
<dbReference type="InterPro" id="IPR018247">
    <property type="entry name" value="EF_Hand_1_Ca_BS"/>
</dbReference>
<dbReference type="EMBL" id="JARJLG010000002">
    <property type="protein sequence ID" value="KAJ7783753.1"/>
    <property type="molecule type" value="Genomic_DNA"/>
</dbReference>
<feature type="region of interest" description="Disordered" evidence="5">
    <location>
        <begin position="230"/>
        <end position="254"/>
    </location>
</feature>
<evidence type="ECO:0000256" key="5">
    <source>
        <dbReference type="SAM" id="MobiDB-lite"/>
    </source>
</evidence>
<protein>
    <recommendedName>
        <fullName evidence="9">Transmembrane protein</fullName>
    </recommendedName>
</protein>
<feature type="region of interest" description="Disordered" evidence="5">
    <location>
        <begin position="79"/>
        <end position="120"/>
    </location>
</feature>
<dbReference type="PROSITE" id="PS00018">
    <property type="entry name" value="EF_HAND_1"/>
    <property type="match status" value="1"/>
</dbReference>
<comment type="subcellular location">
    <subcellularLocation>
        <location evidence="1">Membrane</location>
        <topology evidence="1">Single-pass membrane protein</topology>
    </subcellularLocation>
</comment>
<feature type="compositionally biased region" description="Basic and acidic residues" evidence="5">
    <location>
        <begin position="284"/>
        <end position="302"/>
    </location>
</feature>
<reference evidence="7" key="1">
    <citation type="submission" date="2023-03" db="EMBL/GenBank/DDBJ databases">
        <title>Massive genome expansion in bonnet fungi (Mycena s.s.) driven by repeated elements and novel gene families across ecological guilds.</title>
        <authorList>
            <consortium name="Lawrence Berkeley National Laboratory"/>
            <person name="Harder C.B."/>
            <person name="Miyauchi S."/>
            <person name="Viragh M."/>
            <person name="Kuo A."/>
            <person name="Thoen E."/>
            <person name="Andreopoulos B."/>
            <person name="Lu D."/>
            <person name="Skrede I."/>
            <person name="Drula E."/>
            <person name="Henrissat B."/>
            <person name="Morin E."/>
            <person name="Kohler A."/>
            <person name="Barry K."/>
            <person name="LaButti K."/>
            <person name="Morin E."/>
            <person name="Salamov A."/>
            <person name="Lipzen A."/>
            <person name="Mereny Z."/>
            <person name="Hegedus B."/>
            <person name="Baldrian P."/>
            <person name="Stursova M."/>
            <person name="Weitz H."/>
            <person name="Taylor A."/>
            <person name="Grigoriev I.V."/>
            <person name="Nagy L.G."/>
            <person name="Martin F."/>
            <person name="Kauserud H."/>
        </authorList>
    </citation>
    <scope>NUCLEOTIDE SEQUENCE</scope>
    <source>
        <strain evidence="7">CBHHK188m</strain>
    </source>
</reference>
<dbReference type="InterPro" id="IPR051694">
    <property type="entry name" value="Immunoregulatory_rcpt-like"/>
</dbReference>
<dbReference type="AlphaFoldDB" id="A0AAD7P1J6"/>
<keyword evidence="8" id="KW-1185">Reference proteome</keyword>
<organism evidence="7 8">
    <name type="scientific">Mycena maculata</name>
    <dbReference type="NCBI Taxonomy" id="230809"/>
    <lineage>
        <taxon>Eukaryota</taxon>
        <taxon>Fungi</taxon>
        <taxon>Dikarya</taxon>
        <taxon>Basidiomycota</taxon>
        <taxon>Agaricomycotina</taxon>
        <taxon>Agaricomycetes</taxon>
        <taxon>Agaricomycetidae</taxon>
        <taxon>Agaricales</taxon>
        <taxon>Marasmiineae</taxon>
        <taxon>Mycenaceae</taxon>
        <taxon>Mycena</taxon>
    </lineage>
</organism>